<accession>A0ABY6R797</accession>
<name>A0ABY6R797_9ACTN</name>
<comment type="cofactor">
    <cofactor evidence="1">
        <name>heme</name>
        <dbReference type="ChEBI" id="CHEBI:30413"/>
    </cofactor>
</comment>
<evidence type="ECO:0000256" key="4">
    <source>
        <dbReference type="SAM" id="MobiDB-lite"/>
    </source>
</evidence>
<dbReference type="InterPro" id="IPR036396">
    <property type="entry name" value="Cyt_P450_sf"/>
</dbReference>
<dbReference type="RefSeq" id="WP_229885207.1">
    <property type="nucleotide sequence ID" value="NZ_BMUH01000006.1"/>
</dbReference>
<dbReference type="SUPFAM" id="SSF48264">
    <property type="entry name" value="Cytochrome P450"/>
    <property type="match status" value="1"/>
</dbReference>
<comment type="similarity">
    <text evidence="2 3">Belongs to the cytochrome P450 family.</text>
</comment>
<dbReference type="PANTHER" id="PTHR24305:SF166">
    <property type="entry name" value="CYTOCHROME P450 12A4, MITOCHONDRIAL-RELATED"/>
    <property type="match status" value="1"/>
</dbReference>
<evidence type="ECO:0000256" key="2">
    <source>
        <dbReference type="ARBA" id="ARBA00010617"/>
    </source>
</evidence>
<keyword evidence="3" id="KW-0560">Oxidoreductase</keyword>
<evidence type="ECO:0000313" key="5">
    <source>
        <dbReference type="EMBL" id="UZX24933.1"/>
    </source>
</evidence>
<organism evidence="5 6">
    <name type="scientific">Streptomyces tanashiensis</name>
    <dbReference type="NCBI Taxonomy" id="67367"/>
    <lineage>
        <taxon>Bacteria</taxon>
        <taxon>Bacillati</taxon>
        <taxon>Actinomycetota</taxon>
        <taxon>Actinomycetes</taxon>
        <taxon>Kitasatosporales</taxon>
        <taxon>Streptomycetaceae</taxon>
        <taxon>Streptomyces</taxon>
    </lineage>
</organism>
<dbReference type="InterPro" id="IPR017972">
    <property type="entry name" value="Cyt_P450_CS"/>
</dbReference>
<protein>
    <submittedName>
        <fullName evidence="5">Cytochrome P450</fullName>
    </submittedName>
</protein>
<dbReference type="EMBL" id="CP084204">
    <property type="protein sequence ID" value="UZX24933.1"/>
    <property type="molecule type" value="Genomic_DNA"/>
</dbReference>
<gene>
    <name evidence="5" type="ORF">LDH80_31375</name>
</gene>
<evidence type="ECO:0000256" key="3">
    <source>
        <dbReference type="RuleBase" id="RU000461"/>
    </source>
</evidence>
<keyword evidence="6" id="KW-1185">Reference proteome</keyword>
<feature type="region of interest" description="Disordered" evidence="4">
    <location>
        <begin position="1"/>
        <end position="35"/>
    </location>
</feature>
<dbReference type="GeneID" id="95604038"/>
<keyword evidence="3" id="KW-0479">Metal-binding</keyword>
<dbReference type="InterPro" id="IPR050121">
    <property type="entry name" value="Cytochrome_P450_monoxygenase"/>
</dbReference>
<evidence type="ECO:0000256" key="1">
    <source>
        <dbReference type="ARBA" id="ARBA00001971"/>
    </source>
</evidence>
<dbReference type="Gene3D" id="1.10.630.10">
    <property type="entry name" value="Cytochrome P450"/>
    <property type="match status" value="1"/>
</dbReference>
<dbReference type="Pfam" id="PF00067">
    <property type="entry name" value="p450"/>
    <property type="match status" value="1"/>
</dbReference>
<dbReference type="PRINTS" id="PR00385">
    <property type="entry name" value="P450"/>
</dbReference>
<keyword evidence="3" id="KW-0349">Heme</keyword>
<sequence length="479" mass="52643">MTTKAGPDAGTRDEGQPTGQSAGRPVGSSERVPAPVFADGPRGVPFLGNLPAFGKDPLAFFEQLRERGDFVRWRFGGKQCLFIAHPDTVGELLTEVERSFDQPDLGIAFRTLLGDGVIVSKGADWRRKRSLVQPSVRPKQVRSYAATMAECAVALADSWADGRHIDVKKEMAALTQLIAVRTIFGVDTAADAEAIGQAMDIAQREIGAEFSGIGAVLPDWVPTPGRARIKRATAVIDAEVSRVVSRHRDGDTERPDLLSRLLAARDETGAPLSDREIRDETVTLYIGGHETTSSTLVWTWYLLSRNPRVRDALTEELDRVLADHEPGYDDYASLTYTQAVIKETLRLYPTIWLLTGLAKEGATLGGTPVPAGTRVWSSQWATHRDPRWYGDPEAFRPERWLAGEDGEPAEEIPEYAWFPFGGGPRVCLGTRFALVEAVLVLAVLARRYHLDLTPEEIHPVPSLTLQPDRDVLATIHARA</sequence>
<evidence type="ECO:0000313" key="6">
    <source>
        <dbReference type="Proteomes" id="UP001164506"/>
    </source>
</evidence>
<keyword evidence="3" id="KW-0503">Monooxygenase</keyword>
<keyword evidence="3" id="KW-0408">Iron</keyword>
<dbReference type="InterPro" id="IPR002401">
    <property type="entry name" value="Cyt_P450_E_grp-I"/>
</dbReference>
<dbReference type="Proteomes" id="UP001164506">
    <property type="component" value="Chromosome"/>
</dbReference>
<dbReference type="PANTHER" id="PTHR24305">
    <property type="entry name" value="CYTOCHROME P450"/>
    <property type="match status" value="1"/>
</dbReference>
<dbReference type="PROSITE" id="PS00086">
    <property type="entry name" value="CYTOCHROME_P450"/>
    <property type="match status" value="1"/>
</dbReference>
<reference evidence="5" key="1">
    <citation type="submission" date="2021-09" db="EMBL/GenBank/DDBJ databases">
        <title>Complete genome sequence and metabolic characterization of Streptomyces tanashiensis DSM 731 the producer of antibacterial Kalafungin and diverse secondary metabolites.</title>
        <authorList>
            <person name="Abbasi M.N."/>
            <person name="Anwar M.N."/>
            <person name="Alam K."/>
            <person name="Shoaib M."/>
            <person name="Lin Z."/>
            <person name="Hayat M."/>
            <person name="Ali M.I."/>
            <person name="Malik H.M.T."/>
            <person name="Ahmed I."/>
            <person name="Li A."/>
            <person name="Hailong Wang H."/>
            <person name="Zhang Y."/>
        </authorList>
    </citation>
    <scope>NUCLEOTIDE SEQUENCE</scope>
    <source>
        <strain evidence="5">Kala</strain>
    </source>
</reference>
<proteinExistence type="inferred from homology"/>
<dbReference type="InterPro" id="IPR001128">
    <property type="entry name" value="Cyt_P450"/>
</dbReference>
<dbReference type="PRINTS" id="PR00463">
    <property type="entry name" value="EP450I"/>
</dbReference>